<keyword evidence="2" id="KW-0378">Hydrolase</keyword>
<dbReference type="PROSITE" id="PS51194">
    <property type="entry name" value="HELICASE_CTER"/>
    <property type="match status" value="1"/>
</dbReference>
<dbReference type="OrthoDB" id="6133115at2759"/>
<dbReference type="InterPro" id="IPR001650">
    <property type="entry name" value="Helicase_C-like"/>
</dbReference>
<dbReference type="InterPro" id="IPR002589">
    <property type="entry name" value="Macro_dom"/>
</dbReference>
<evidence type="ECO:0000256" key="3">
    <source>
        <dbReference type="ARBA" id="ARBA00022806"/>
    </source>
</evidence>
<dbReference type="InterPro" id="IPR027417">
    <property type="entry name" value="P-loop_NTPase"/>
</dbReference>
<dbReference type="SUPFAM" id="SSF56399">
    <property type="entry name" value="ADP-ribosylation"/>
    <property type="match status" value="1"/>
</dbReference>
<organism evidence="9 10">
    <name type="scientific">Capsaspora owczarzaki (strain ATCC 30864)</name>
    <dbReference type="NCBI Taxonomy" id="595528"/>
    <lineage>
        <taxon>Eukaryota</taxon>
        <taxon>Filasterea</taxon>
        <taxon>Capsaspora</taxon>
    </lineage>
</organism>
<dbReference type="RefSeq" id="XP_004364870.1">
    <property type="nucleotide sequence ID" value="XM_004364813.2"/>
</dbReference>
<dbReference type="PANTHER" id="PTHR18934">
    <property type="entry name" value="ATP-DEPENDENT RNA HELICASE"/>
    <property type="match status" value="1"/>
</dbReference>
<protein>
    <submittedName>
        <fullName evidence="9">Appr-1-p processing enzyme family protein</fullName>
    </submittedName>
</protein>
<feature type="compositionally biased region" description="Low complexity" evidence="5">
    <location>
        <begin position="257"/>
        <end position="283"/>
    </location>
</feature>
<dbReference type="PhylomeDB" id="A0A0D2X1G0"/>
<dbReference type="InterPro" id="IPR011545">
    <property type="entry name" value="DEAD/DEAH_box_helicase_dom"/>
</dbReference>
<feature type="domain" description="Helicase ATP-binding" evidence="7">
    <location>
        <begin position="611"/>
        <end position="777"/>
    </location>
</feature>
<evidence type="ECO:0000256" key="5">
    <source>
        <dbReference type="SAM" id="MobiDB-lite"/>
    </source>
</evidence>
<evidence type="ECO:0000259" key="7">
    <source>
        <dbReference type="PROSITE" id="PS51192"/>
    </source>
</evidence>
<dbReference type="PROSITE" id="PS51154">
    <property type="entry name" value="MACRO"/>
    <property type="match status" value="1"/>
</dbReference>
<evidence type="ECO:0000259" key="8">
    <source>
        <dbReference type="PROSITE" id="PS51194"/>
    </source>
</evidence>
<dbReference type="Gene3D" id="3.90.228.10">
    <property type="match status" value="1"/>
</dbReference>
<feature type="region of interest" description="Disordered" evidence="5">
    <location>
        <begin position="211"/>
        <end position="297"/>
    </location>
</feature>
<dbReference type="PANTHER" id="PTHR18934:SF99">
    <property type="entry name" value="ATP-DEPENDENT RNA HELICASE DHX37-RELATED"/>
    <property type="match status" value="1"/>
</dbReference>
<accession>A0A0D2X1G0</accession>
<dbReference type="EMBL" id="KE346361">
    <property type="protein sequence ID" value="KJE90744.1"/>
    <property type="molecule type" value="Genomic_DNA"/>
</dbReference>
<dbReference type="PROSITE" id="PS51192">
    <property type="entry name" value="HELICASE_ATP_BIND_1"/>
    <property type="match status" value="1"/>
</dbReference>
<dbReference type="GO" id="GO:0004386">
    <property type="term" value="F:helicase activity"/>
    <property type="evidence" value="ECO:0007669"/>
    <property type="project" value="UniProtKB-KW"/>
</dbReference>
<dbReference type="CDD" id="cd18791">
    <property type="entry name" value="SF2_C_RHA"/>
    <property type="match status" value="1"/>
</dbReference>
<name>A0A0D2X1G0_CAPO3</name>
<dbReference type="eggNOG" id="KOG2633">
    <property type="taxonomic scope" value="Eukaryota"/>
</dbReference>
<dbReference type="STRING" id="595528.A0A0D2X1G0"/>
<evidence type="ECO:0000313" key="10">
    <source>
        <dbReference type="Proteomes" id="UP000008743"/>
    </source>
</evidence>
<feature type="domain" description="Macro" evidence="6">
    <location>
        <begin position="4"/>
        <end position="197"/>
    </location>
</feature>
<evidence type="ECO:0000256" key="1">
    <source>
        <dbReference type="ARBA" id="ARBA00022741"/>
    </source>
</evidence>
<evidence type="ECO:0000313" key="9">
    <source>
        <dbReference type="EMBL" id="KJE90744.1"/>
    </source>
</evidence>
<evidence type="ECO:0000259" key="6">
    <source>
        <dbReference type="PROSITE" id="PS51154"/>
    </source>
</evidence>
<dbReference type="SUPFAM" id="SSF52949">
    <property type="entry name" value="Macro domain-like"/>
    <property type="match status" value="1"/>
</dbReference>
<gene>
    <name evidence="9" type="ORF">CAOG_002002</name>
</gene>
<feature type="domain" description="Helicase C-terminal" evidence="8">
    <location>
        <begin position="811"/>
        <end position="985"/>
    </location>
</feature>
<proteinExistence type="predicted"/>
<dbReference type="Pfam" id="PF00270">
    <property type="entry name" value="DEAD"/>
    <property type="match status" value="1"/>
</dbReference>
<keyword evidence="4" id="KW-0067">ATP-binding</keyword>
<dbReference type="GO" id="GO:0016787">
    <property type="term" value="F:hydrolase activity"/>
    <property type="evidence" value="ECO:0007669"/>
    <property type="project" value="UniProtKB-KW"/>
</dbReference>
<dbReference type="InParanoid" id="A0A0D2X1G0"/>
<dbReference type="GO" id="GO:0005524">
    <property type="term" value="F:ATP binding"/>
    <property type="evidence" value="ECO:0007669"/>
    <property type="project" value="UniProtKB-KW"/>
</dbReference>
<feature type="compositionally biased region" description="Low complexity" evidence="5">
    <location>
        <begin position="237"/>
        <end position="249"/>
    </location>
</feature>
<keyword evidence="1" id="KW-0547">Nucleotide-binding</keyword>
<dbReference type="InterPro" id="IPR043472">
    <property type="entry name" value="Macro_dom-like"/>
</dbReference>
<dbReference type="SMART" id="SM00506">
    <property type="entry name" value="A1pp"/>
    <property type="match status" value="1"/>
</dbReference>
<dbReference type="Gene3D" id="3.40.220.10">
    <property type="entry name" value="Leucine Aminopeptidase, subunit E, domain 1"/>
    <property type="match status" value="1"/>
</dbReference>
<reference evidence="10" key="1">
    <citation type="submission" date="2011-02" db="EMBL/GenBank/DDBJ databases">
        <title>The Genome Sequence of Capsaspora owczarzaki ATCC 30864.</title>
        <authorList>
            <person name="Russ C."/>
            <person name="Cuomo C."/>
            <person name="Burger G."/>
            <person name="Gray M.W."/>
            <person name="Holland P.W.H."/>
            <person name="King N."/>
            <person name="Lang F.B.F."/>
            <person name="Roger A.J."/>
            <person name="Ruiz-Trillo I."/>
            <person name="Young S.K."/>
            <person name="Zeng Q."/>
            <person name="Gargeya S."/>
            <person name="Alvarado L."/>
            <person name="Berlin A."/>
            <person name="Chapman S.B."/>
            <person name="Chen Z."/>
            <person name="Freedman E."/>
            <person name="Gellesch M."/>
            <person name="Goldberg J."/>
            <person name="Griggs A."/>
            <person name="Gujja S."/>
            <person name="Heilman E."/>
            <person name="Heiman D."/>
            <person name="Howarth C."/>
            <person name="Mehta T."/>
            <person name="Neiman D."/>
            <person name="Pearson M."/>
            <person name="Roberts A."/>
            <person name="Saif S."/>
            <person name="Shea T."/>
            <person name="Shenoy N."/>
            <person name="Sisk P."/>
            <person name="Stolte C."/>
            <person name="Sykes S."/>
            <person name="White J."/>
            <person name="Yandava C."/>
            <person name="Haas B."/>
            <person name="Nusbaum C."/>
            <person name="Birren B."/>
        </authorList>
    </citation>
    <scope>NUCLEOTIDE SEQUENCE</scope>
    <source>
        <strain evidence="10">ATCC 30864</strain>
    </source>
</reference>
<dbReference type="SMART" id="SM00487">
    <property type="entry name" value="DEXDc"/>
    <property type="match status" value="1"/>
</dbReference>
<dbReference type="eggNOG" id="KOG0922">
    <property type="taxonomic scope" value="Eukaryota"/>
</dbReference>
<dbReference type="Proteomes" id="UP000008743">
    <property type="component" value="Unassembled WGS sequence"/>
</dbReference>
<keyword evidence="3" id="KW-0347">Helicase</keyword>
<sequence length="1687" mass="184223">MTTLIATFGIGATTVTLSLRKGDITTWSGDVVVNAANRQLSGGSGGLNGAIHKAGGETLTRACQALQADGAGVRCPTGSAVFTGGPFSSGLGAQHVIHAVGPDMNDSSIREKGHDLLQNTILSALRLAEQHGCTSIAIPAISCGNFGFDAVLAATLAIDACVNFVTNPQPATLKSIEFVLFEQAHVDCWHKALTREPSLHKLATVVASPAAATALPPPSPKRFVYRTRPSGDERSFRASSSSASSSPSSSPSPSPSLSPTRRASSANRPRSSSEFMPPEMMSRADASEVVTRPTRSPQDLAQAIRQHLTLLEASKAAAKRDLASHSTPAPEVPHYSSLQLDGSLFVLQPGTPEYEEIAKLMHNRAPIKRIKRVNNPGRAARFAAYKESLPLNLQTEHRTLHGTPSIANANVIARTGPRLDMAGEANARVHGEAFYTAEDSATPIHYATTQRDGVLRGGVCVCKVVPGNALAVLQSQGVASRTAADLLAMSPPRHSVHVTDNKWRIMFHPDAVRVDYIIDYADDPSVATLEQMQQTKHKALVAERDTKEMVRLQALQRANSALKMHELFAKACNLYQDPNSGSVVQLDKLFDIETQQHKLMLPVYEHKQEFLDQIRTAQALVVKGDVPSGKAVLVPQWLYDHLLFLTDPAASVAVLVSQRSTAEDLAKQVAKMRGCQVGQEVGMGTTEVVNIGPDTRICFMTYDFFRAISRSGNDVSKWRMVVLDEMDEHNADAAHLLQNLSNALKERQEFKVIVMGAAMSNPFVSTVQRQTRSACPILTIPDMVFPVEPEFMTEASWDPNASGALQSLCYNVLCIYNAEPGNLLVFLPTMDDVNDAAGYMQSLLAHDTNVLIKPLHAKLGDDAKRELANFDAQQPGKRLVFLATDVAETGISLPNIAIVVDTGREEDVDYDAELSFSQSKLGWISKAVHMQRRRFAGRTGPGRCYCMFTEKDFKNSMPATATPIAHRDKMDSFYLGMVFAKMNPMAAQHSTETMSRLKAAEDSLVQLGCIEKSSSGAMTITSFGSFVHRMRLPFKEARCVLMASKPPFECSRLMAIIFCMQHAAEATELFLSRPKLLRTELLDDAAKHGDHVTLWSIFAAWQRNHKSPTWCQERGLNLKTLTAADMMLKQLSAEMGQAASGLLVEPNSKEDKPLLIKKVLCEAFSSHRADARGVRVSDGYSIAGVAGHTHVPTTSCLPQDESAPLIVFQSRSRDTRNRSHFKHVTVVEASMFQPSSAASRASVSFSADDFELHVQSVANTSRVEGSVQIEVEKAILIPSYEFIIQQLQLELPGCELEFRQQPNKRHSSVVFHCLPNETETVKRRIKQAVALVTMKQKSVAVTATVLQQYFSKETHAVNEKGTSIQDAMQDKFGPHTKLHANFANSSVTMLVQGVAEQYAEDALRKLFGLPPPRATTVPSSRGSSPTASAAAAAAAAASASSPSLPAGAGAHIAHSAFSNPRLRLQQEELRVATLLSPSSTRQDIEARFGSGVEGTLIFFAHWMTHSTEMWIYGGFIRDVLYGKGAHPELDLDVGMPKGGRLGVDQAYDMVCNFAAQQRITQTRVPFDKKGEKGPAIRVVGFKSFDGNFDCSIELVNTEMFFFRKGADGKTRDDRRVDFDVNNLRVCRSPSPGQPATIALKFPDQPPDGTVEQICENIRQRRLVVLKSANEVAVRIDKMRNRDWLITF</sequence>
<evidence type="ECO:0000256" key="4">
    <source>
        <dbReference type="ARBA" id="ARBA00022840"/>
    </source>
</evidence>
<dbReference type="Gene3D" id="3.40.50.300">
    <property type="entry name" value="P-loop containing nucleotide triphosphate hydrolases"/>
    <property type="match status" value="2"/>
</dbReference>
<dbReference type="GO" id="GO:0003723">
    <property type="term" value="F:RNA binding"/>
    <property type="evidence" value="ECO:0007669"/>
    <property type="project" value="TreeGrafter"/>
</dbReference>
<dbReference type="Pfam" id="PF01661">
    <property type="entry name" value="Macro"/>
    <property type="match status" value="1"/>
</dbReference>
<dbReference type="Pfam" id="PF00271">
    <property type="entry name" value="Helicase_C"/>
    <property type="match status" value="1"/>
</dbReference>
<keyword evidence="10" id="KW-1185">Reference proteome</keyword>
<dbReference type="SUPFAM" id="SSF52540">
    <property type="entry name" value="P-loop containing nucleoside triphosphate hydrolases"/>
    <property type="match status" value="1"/>
</dbReference>
<dbReference type="InterPro" id="IPR014001">
    <property type="entry name" value="Helicase_ATP-bd"/>
</dbReference>
<evidence type="ECO:0000256" key="2">
    <source>
        <dbReference type="ARBA" id="ARBA00022801"/>
    </source>
</evidence>